<evidence type="ECO:0000313" key="3">
    <source>
        <dbReference type="Proteomes" id="UP000194800"/>
    </source>
</evidence>
<evidence type="ECO:0000313" key="1">
    <source>
        <dbReference type="EMBL" id="OTP98216.1"/>
    </source>
</evidence>
<dbReference type="Proteomes" id="UP000194800">
    <property type="component" value="Unassembled WGS sequence"/>
</dbReference>
<evidence type="ECO:0000313" key="2">
    <source>
        <dbReference type="EMBL" id="OTQ08322.1"/>
    </source>
</evidence>
<protein>
    <submittedName>
        <fullName evidence="1">Uncharacterized protein</fullName>
    </submittedName>
</protein>
<accession>A0A2C9XVU1</accession>
<dbReference type="EMBL" id="NART01000092">
    <property type="protein sequence ID" value="OTQ08322.1"/>
    <property type="molecule type" value="Genomic_DNA"/>
</dbReference>
<comment type="caution">
    <text evidence="1">The sequence shown here is derived from an EMBL/GenBank/DDBJ whole genome shotgun (WGS) entry which is preliminary data.</text>
</comment>
<proteinExistence type="predicted"/>
<dbReference type="EMBL" id="NARP01000036">
    <property type="protein sequence ID" value="OTP98216.1"/>
    <property type="molecule type" value="Genomic_DNA"/>
</dbReference>
<dbReference type="AlphaFoldDB" id="A0A2C9XVU1"/>
<evidence type="ECO:0000313" key="4">
    <source>
        <dbReference type="Proteomes" id="UP000194977"/>
    </source>
</evidence>
<dbReference type="OrthoDB" id="7068718at2"/>
<reference evidence="3 4" key="1">
    <citation type="submission" date="2017-03" db="EMBL/GenBank/DDBJ databases">
        <title>Comparative genomics of honeybee gut symbionts reveal geographically distinct and subgroup specific antibiotic resistance.</title>
        <authorList>
            <person name="Ludvigsen J."/>
            <person name="Porcellato D."/>
            <person name="Labee-Lund T.M."/>
            <person name="Amdam G.V."/>
            <person name="Rudi K."/>
        </authorList>
    </citation>
    <scope>NUCLEOTIDE SEQUENCE [LARGE SCALE GENOMIC DNA]</scope>
    <source>
        <strain evidence="1 4">A-7-12</strain>
        <strain evidence="2 3">A-9-12</strain>
    </source>
</reference>
<dbReference type="RefSeq" id="WP_086272187.1">
    <property type="nucleotide sequence ID" value="NZ_MZNE01000055.1"/>
</dbReference>
<sequence length="155" mass="17794">MKKIICCLLLLPFFVFAKEIKYKDWHVNIDIDPITDKKNVSIFAGDVTKAQASESAALMFNCELVALVPLSKNWGYNEGDKIKIIYRVDKEKPIEMEWVMHIGNAIAKKEDFMNKPIQNGKKIVVRAGTESPRDFTFSLSGYKKAYKRLEKECVN</sequence>
<dbReference type="Proteomes" id="UP000194977">
    <property type="component" value="Unassembled WGS sequence"/>
</dbReference>
<name>A0A2C9XVU1_9GAMM</name>
<organism evidence="1 4">
    <name type="scientific">Gilliamella apicola</name>
    <dbReference type="NCBI Taxonomy" id="1196095"/>
    <lineage>
        <taxon>Bacteria</taxon>
        <taxon>Pseudomonadati</taxon>
        <taxon>Pseudomonadota</taxon>
        <taxon>Gammaproteobacteria</taxon>
        <taxon>Orbales</taxon>
        <taxon>Orbaceae</taxon>
        <taxon>Gilliamella</taxon>
    </lineage>
</organism>
<gene>
    <name evidence="2" type="ORF">B6C91_12785</name>
    <name evidence="1" type="ORF">B6D08_11995</name>
</gene>
<keyword evidence="3" id="KW-1185">Reference proteome</keyword>